<evidence type="ECO:0000256" key="6">
    <source>
        <dbReference type="ARBA" id="ARBA00024916"/>
    </source>
</evidence>
<dbReference type="GO" id="GO:0003677">
    <property type="term" value="F:DNA binding"/>
    <property type="evidence" value="ECO:0007669"/>
    <property type="project" value="UniProtKB-UniRule"/>
</dbReference>
<organism evidence="12 13">
    <name type="scientific">Micropruina glycogenica</name>
    <dbReference type="NCBI Taxonomy" id="75385"/>
    <lineage>
        <taxon>Bacteria</taxon>
        <taxon>Bacillati</taxon>
        <taxon>Actinomycetota</taxon>
        <taxon>Actinomycetes</taxon>
        <taxon>Propionibacteriales</taxon>
        <taxon>Nocardioidaceae</taxon>
        <taxon>Micropruina</taxon>
    </lineage>
</organism>
<dbReference type="GO" id="GO:0003746">
    <property type="term" value="F:translation elongation factor activity"/>
    <property type="evidence" value="ECO:0007669"/>
    <property type="project" value="UniProtKB-KW"/>
</dbReference>
<dbReference type="GO" id="GO:0006354">
    <property type="term" value="P:DNA-templated transcription elongation"/>
    <property type="evidence" value="ECO:0007669"/>
    <property type="project" value="TreeGrafter"/>
</dbReference>
<dbReference type="Proteomes" id="UP000238164">
    <property type="component" value="Chromosome 1"/>
</dbReference>
<name>A0A2N9JMG9_9ACTN</name>
<dbReference type="HAMAP" id="MF_00105">
    <property type="entry name" value="GreA_GreB"/>
    <property type="match status" value="1"/>
</dbReference>
<comment type="similarity">
    <text evidence="1 8 9">Belongs to the GreA/GreB family.</text>
</comment>
<dbReference type="Gene3D" id="1.10.287.180">
    <property type="entry name" value="Transcription elongation factor, GreA/GreB, N-terminal domain"/>
    <property type="match status" value="1"/>
</dbReference>
<gene>
    <name evidence="8 12" type="primary">greA</name>
    <name evidence="12" type="ORF">MPLG2_3936</name>
</gene>
<dbReference type="AlphaFoldDB" id="A0A2N9JMG9"/>
<dbReference type="FunFam" id="1.10.287.180:FF:000001">
    <property type="entry name" value="Transcription elongation factor GreA"/>
    <property type="match status" value="1"/>
</dbReference>
<keyword evidence="12" id="KW-0251">Elongation factor</keyword>
<dbReference type="PROSITE" id="PS00829">
    <property type="entry name" value="GREAB_1"/>
    <property type="match status" value="1"/>
</dbReference>
<dbReference type="PANTHER" id="PTHR30437:SF4">
    <property type="entry name" value="TRANSCRIPTION ELONGATION FACTOR GREA"/>
    <property type="match status" value="1"/>
</dbReference>
<protein>
    <recommendedName>
        <fullName evidence="2 8">Transcription elongation factor GreA</fullName>
    </recommendedName>
    <alternativeName>
        <fullName evidence="7 8">Transcript cleavage factor GreA</fullName>
    </alternativeName>
</protein>
<evidence type="ECO:0000256" key="8">
    <source>
        <dbReference type="HAMAP-Rule" id="MF_00105"/>
    </source>
</evidence>
<dbReference type="InterPro" id="IPR006359">
    <property type="entry name" value="Tscrpt_elong_fac_GreA"/>
</dbReference>
<dbReference type="InterPro" id="IPR028624">
    <property type="entry name" value="Tscrpt_elong_fac_GreA/B"/>
</dbReference>
<keyword evidence="3 8" id="KW-0805">Transcription regulation</keyword>
<evidence type="ECO:0000256" key="7">
    <source>
        <dbReference type="ARBA" id="ARBA00030776"/>
    </source>
</evidence>
<dbReference type="Gene3D" id="3.10.50.30">
    <property type="entry name" value="Transcription elongation factor, GreA/GreB, C-terminal domain"/>
    <property type="match status" value="1"/>
</dbReference>
<evidence type="ECO:0000313" key="13">
    <source>
        <dbReference type="Proteomes" id="UP000238164"/>
    </source>
</evidence>
<dbReference type="KEGG" id="mgg:MPLG2_3936"/>
<dbReference type="SUPFAM" id="SSF46557">
    <property type="entry name" value="GreA transcript cleavage protein, N-terminal domain"/>
    <property type="match status" value="1"/>
</dbReference>
<dbReference type="NCBIfam" id="TIGR01462">
    <property type="entry name" value="greA"/>
    <property type="match status" value="1"/>
</dbReference>
<evidence type="ECO:0000256" key="9">
    <source>
        <dbReference type="RuleBase" id="RU000556"/>
    </source>
</evidence>
<evidence type="ECO:0000313" key="12">
    <source>
        <dbReference type="EMBL" id="SPD88966.1"/>
    </source>
</evidence>
<accession>A0A2N9JMG9</accession>
<dbReference type="InterPro" id="IPR036805">
    <property type="entry name" value="Tscrpt_elong_fac_GreA/B_N_sf"/>
</dbReference>
<evidence type="ECO:0000256" key="5">
    <source>
        <dbReference type="ARBA" id="ARBA00023163"/>
    </source>
</evidence>
<dbReference type="InterPro" id="IPR036953">
    <property type="entry name" value="GreA/GreB_C_sf"/>
</dbReference>
<dbReference type="RefSeq" id="WP_105187356.1">
    <property type="nucleotide sequence ID" value="NZ_BAAAGO010000016.1"/>
</dbReference>
<reference evidence="12 13" key="1">
    <citation type="submission" date="2018-02" db="EMBL/GenBank/DDBJ databases">
        <authorList>
            <person name="Cohen D.B."/>
            <person name="Kent A.D."/>
        </authorList>
    </citation>
    <scope>NUCLEOTIDE SEQUENCE [LARGE SCALE GENOMIC DNA]</scope>
    <source>
        <strain evidence="12">1</strain>
    </source>
</reference>
<comment type="function">
    <text evidence="6 8 9">Necessary for efficient RNA polymerase transcription elongation past template-encoded arresting sites. The arresting sites in DNA have the property of trapping a certain fraction of elongating RNA polymerases that pass through, resulting in locked ternary complexes. Cleavage of the nascent transcript by cleavage factors such as GreA or GreB allows the resumption of elongation from the new 3'terminus. GreA releases sequences of 2 to 3 nucleotides.</text>
</comment>
<keyword evidence="5 8" id="KW-0804">Transcription</keyword>
<feature type="domain" description="Transcription elongation factor GreA/GreB C-terminal" evidence="10">
    <location>
        <begin position="88"/>
        <end position="166"/>
    </location>
</feature>
<dbReference type="InterPro" id="IPR018151">
    <property type="entry name" value="TF_GreA/GreB_CS"/>
</dbReference>
<keyword evidence="12" id="KW-0648">Protein biosynthesis</keyword>
<dbReference type="Pfam" id="PF01272">
    <property type="entry name" value="GreA_GreB"/>
    <property type="match status" value="1"/>
</dbReference>
<dbReference type="OrthoDB" id="9797227at2"/>
<dbReference type="SUPFAM" id="SSF54534">
    <property type="entry name" value="FKBP-like"/>
    <property type="match status" value="1"/>
</dbReference>
<dbReference type="InterPro" id="IPR022691">
    <property type="entry name" value="Tscrpt_elong_fac_GreA/B_N"/>
</dbReference>
<feature type="domain" description="Transcription elongation factor GreA/GreB N-terminal" evidence="11">
    <location>
        <begin position="9"/>
        <end position="79"/>
    </location>
</feature>
<evidence type="ECO:0000259" key="10">
    <source>
        <dbReference type="Pfam" id="PF01272"/>
    </source>
</evidence>
<dbReference type="EMBL" id="LT985188">
    <property type="protein sequence ID" value="SPD88966.1"/>
    <property type="molecule type" value="Genomic_DNA"/>
</dbReference>
<proteinExistence type="inferred from homology"/>
<evidence type="ECO:0000256" key="4">
    <source>
        <dbReference type="ARBA" id="ARBA00023125"/>
    </source>
</evidence>
<keyword evidence="4 8" id="KW-0238">DNA-binding</keyword>
<dbReference type="InterPro" id="IPR023459">
    <property type="entry name" value="Tscrpt_elong_fac_GreA/B_fam"/>
</dbReference>
<dbReference type="PIRSF" id="PIRSF006092">
    <property type="entry name" value="GreA_GreB"/>
    <property type="match status" value="1"/>
</dbReference>
<dbReference type="GO" id="GO:0032784">
    <property type="term" value="P:regulation of DNA-templated transcription elongation"/>
    <property type="evidence" value="ECO:0007669"/>
    <property type="project" value="UniProtKB-UniRule"/>
</dbReference>
<evidence type="ECO:0000259" key="11">
    <source>
        <dbReference type="Pfam" id="PF03449"/>
    </source>
</evidence>
<dbReference type="NCBIfam" id="NF001262">
    <property type="entry name" value="PRK00226.1-3"/>
    <property type="match status" value="1"/>
</dbReference>
<keyword evidence="13" id="KW-1185">Reference proteome</keyword>
<evidence type="ECO:0000256" key="2">
    <source>
        <dbReference type="ARBA" id="ARBA00013729"/>
    </source>
</evidence>
<evidence type="ECO:0000256" key="3">
    <source>
        <dbReference type="ARBA" id="ARBA00023015"/>
    </source>
</evidence>
<dbReference type="Pfam" id="PF03449">
    <property type="entry name" value="GreA_GreB_N"/>
    <property type="match status" value="1"/>
</dbReference>
<dbReference type="PANTHER" id="PTHR30437">
    <property type="entry name" value="TRANSCRIPTION ELONGATION FACTOR GREA"/>
    <property type="match status" value="1"/>
</dbReference>
<evidence type="ECO:0000256" key="1">
    <source>
        <dbReference type="ARBA" id="ARBA00008213"/>
    </source>
</evidence>
<sequence length="170" mass="18191">MADEHIDTIWLTQEAYDAASAELELLKGEGRATVTAKIARARDEGDLSENAGYHAARDEQGQQELRIRQLESMLRNAQVGEAPEGDVHEVAPGCKVTIAYDDDPDDTDTFLLGSRELMALADSTDIEVFSPQSPLGAAITGAKVGDTVTYTAPNGNPIEVTVLAVEAYKG</sequence>
<dbReference type="InterPro" id="IPR001437">
    <property type="entry name" value="Tscrpt_elong_fac_GreA/B_C"/>
</dbReference>
<dbReference type="GO" id="GO:0070063">
    <property type="term" value="F:RNA polymerase binding"/>
    <property type="evidence" value="ECO:0007669"/>
    <property type="project" value="InterPro"/>
</dbReference>